<dbReference type="InterPro" id="IPR036047">
    <property type="entry name" value="F-box-like_dom_sf"/>
</dbReference>
<reference evidence="2 3" key="1">
    <citation type="submission" date="2022-09" db="EMBL/GenBank/DDBJ databases">
        <authorList>
            <person name="Palmer J.M."/>
        </authorList>
    </citation>
    <scope>NUCLEOTIDE SEQUENCE [LARGE SCALE GENOMIC DNA]</scope>
    <source>
        <strain evidence="2 3">DSM 7382</strain>
    </source>
</reference>
<feature type="region of interest" description="Disordered" evidence="1">
    <location>
        <begin position="187"/>
        <end position="209"/>
    </location>
</feature>
<organism evidence="2 3">
    <name type="scientific">Cerrena zonata</name>
    <dbReference type="NCBI Taxonomy" id="2478898"/>
    <lineage>
        <taxon>Eukaryota</taxon>
        <taxon>Fungi</taxon>
        <taxon>Dikarya</taxon>
        <taxon>Basidiomycota</taxon>
        <taxon>Agaricomycotina</taxon>
        <taxon>Agaricomycetes</taxon>
        <taxon>Polyporales</taxon>
        <taxon>Cerrenaceae</taxon>
        <taxon>Cerrena</taxon>
    </lineage>
</organism>
<dbReference type="Proteomes" id="UP001385951">
    <property type="component" value="Unassembled WGS sequence"/>
</dbReference>
<dbReference type="SUPFAM" id="SSF81383">
    <property type="entry name" value="F-box domain"/>
    <property type="match status" value="1"/>
</dbReference>
<keyword evidence="3" id="KW-1185">Reference proteome</keyword>
<dbReference type="AlphaFoldDB" id="A0AAW0H0G1"/>
<evidence type="ECO:0000313" key="3">
    <source>
        <dbReference type="Proteomes" id="UP001385951"/>
    </source>
</evidence>
<feature type="compositionally biased region" description="Low complexity" evidence="1">
    <location>
        <begin position="192"/>
        <end position="209"/>
    </location>
</feature>
<name>A0AAW0H0G1_9APHY</name>
<feature type="compositionally biased region" description="Polar residues" evidence="1">
    <location>
        <begin position="275"/>
        <end position="289"/>
    </location>
</feature>
<evidence type="ECO:0000256" key="1">
    <source>
        <dbReference type="SAM" id="MobiDB-lite"/>
    </source>
</evidence>
<sequence length="652" mass="71281">MSMVSQHNQSESRFLSLPSELIENTLVCTSSLGFPEAIAAVAQTCRDMRALIYGAPDQHLWREIYLAVFDDPRPGLQIDRQDLGPNPSLPPSSSDDIDFEWGAEFRQRVWAANYFARSTGPSANISPSLYNSFKTMTSDLDALEALLSVVHTAEPFPPDIIRIPVALNSNADAYISSKSYPIFPPLPTAYNSPDGPSGQSSSTSSTYRPSRNIEWLQSTIANGLPPSLNIRLSGLDQSGGSQALWQSQIESKMMRALGKLTAITGFRPIIHDNGGITSTPVPNPETTATAEAQDQEDNSDDADDDQDNGDGDTESPESAVDEPETREEGVQTDSNLTLPIDMSVAAQETRARRLARMRVYNMHYLDVERHWGPFLLPSTAEPDMAALDDRLGPLVALLVNAGHPNDDNHTLPVAAPNLTPPPSPDRLRADWAYLGAVRVVVETNLLESVGTDGLSGLLSLEGLRRGSAPMGLHDDDPLLPPIPVPANGKGKQKDPEEVTGWDWAGVDGIWRRCVCWMDYRDLILHNLSNGFNDPTLQEAVRIVPMRLRVSHYTPAKIPQFPHRPTIHLEGETAGPAGTSGIRRIRGTVQMISDGSIRWTLYSSALENGPDEWVTEGIQVGEVTSVMGILGMWTGAQHAHMDPLGPFWAWKVN</sequence>
<evidence type="ECO:0000313" key="2">
    <source>
        <dbReference type="EMBL" id="KAK7696445.1"/>
    </source>
</evidence>
<proteinExistence type="predicted"/>
<accession>A0AAW0H0G1</accession>
<gene>
    <name evidence="2" type="ORF">QCA50_001102</name>
</gene>
<dbReference type="EMBL" id="JASBNA010000001">
    <property type="protein sequence ID" value="KAK7696445.1"/>
    <property type="molecule type" value="Genomic_DNA"/>
</dbReference>
<feature type="region of interest" description="Disordered" evidence="1">
    <location>
        <begin position="269"/>
        <end position="341"/>
    </location>
</feature>
<feature type="compositionally biased region" description="Acidic residues" evidence="1">
    <location>
        <begin position="293"/>
        <end position="325"/>
    </location>
</feature>
<comment type="caution">
    <text evidence="2">The sequence shown here is derived from an EMBL/GenBank/DDBJ whole genome shotgun (WGS) entry which is preliminary data.</text>
</comment>
<evidence type="ECO:0008006" key="4">
    <source>
        <dbReference type="Google" id="ProtNLM"/>
    </source>
</evidence>
<protein>
    <recommendedName>
        <fullName evidence="4">F-box domain-containing protein</fullName>
    </recommendedName>
</protein>